<name>A0A510I4W8_9VIBR</name>
<dbReference type="PANTHER" id="PTHR32309">
    <property type="entry name" value="TYROSINE-PROTEIN KINASE"/>
    <property type="match status" value="1"/>
</dbReference>
<dbReference type="Proteomes" id="UP000315115">
    <property type="component" value="Chromosome 1"/>
</dbReference>
<accession>A0A510I4W8</accession>
<dbReference type="InterPro" id="IPR027417">
    <property type="entry name" value="P-loop_NTPase"/>
</dbReference>
<dbReference type="AlphaFoldDB" id="A0A510I4W8"/>
<protein>
    <submittedName>
        <fullName evidence="1">Chromosome partitioning ATPase</fullName>
    </submittedName>
</protein>
<evidence type="ECO:0000313" key="2">
    <source>
        <dbReference type="Proteomes" id="UP000315115"/>
    </source>
</evidence>
<gene>
    <name evidence="1" type="ORF">VroAM7_14070</name>
</gene>
<dbReference type="InterPro" id="IPR050445">
    <property type="entry name" value="Bact_polysacc_biosynth/exp"/>
</dbReference>
<organism evidence="1 2">
    <name type="scientific">Vibrio rotiferianus</name>
    <dbReference type="NCBI Taxonomy" id="190895"/>
    <lineage>
        <taxon>Bacteria</taxon>
        <taxon>Pseudomonadati</taxon>
        <taxon>Pseudomonadota</taxon>
        <taxon>Gammaproteobacteria</taxon>
        <taxon>Vibrionales</taxon>
        <taxon>Vibrionaceae</taxon>
        <taxon>Vibrio</taxon>
    </lineage>
</organism>
<dbReference type="PANTHER" id="PTHR32309:SF31">
    <property type="entry name" value="CAPSULAR EXOPOLYSACCHARIDE FAMILY"/>
    <property type="match status" value="1"/>
</dbReference>
<dbReference type="Gene3D" id="3.40.50.300">
    <property type="entry name" value="P-loop containing nucleotide triphosphate hydrolases"/>
    <property type="match status" value="1"/>
</dbReference>
<dbReference type="RefSeq" id="WP_143692450.1">
    <property type="nucleotide sequence ID" value="NZ_AP019798.1"/>
</dbReference>
<reference evidence="2" key="1">
    <citation type="submission" date="2019-07" db="EMBL/GenBank/DDBJ databases">
        <title>Complete Genome Sequences of Vibrion rotiferianus strain AM7.</title>
        <authorList>
            <person name="Miyazaki K."/>
            <person name="Wiseschart A."/>
            <person name="Pootanakit K."/>
            <person name="Ishimori K."/>
            <person name="Kitahara K."/>
        </authorList>
    </citation>
    <scope>NUCLEOTIDE SEQUENCE [LARGE SCALE GENOMIC DNA]</scope>
    <source>
        <strain evidence="2">AM7</strain>
    </source>
</reference>
<dbReference type="SUPFAM" id="SSF52540">
    <property type="entry name" value="P-loop containing nucleoside triphosphate hydrolases"/>
    <property type="match status" value="1"/>
</dbReference>
<evidence type="ECO:0000313" key="1">
    <source>
        <dbReference type="EMBL" id="BBL88754.1"/>
    </source>
</evidence>
<proteinExistence type="predicted"/>
<dbReference type="EMBL" id="AP019798">
    <property type="protein sequence ID" value="BBL88754.1"/>
    <property type="molecule type" value="Genomic_DNA"/>
</dbReference>
<sequence>MTIPATHAEIEQLYLQCELNGYRSICISACQSEDGVTSVAASLAERFILSGQRTLYVDFNLHKPAFEALYKLDDEVGQLIGHTSSHQAFVGVTAPEQATKQLNFRDPKYLSSDIKDWLSRYDKIVFDTSPLLSLNKSNVPAHMVASTCDATILVTCFGQTTTRQLEQAKSLLDSSGAHLIGSVLNMKHSPSLKEEIQRQIEKLRFIPIRWRQNWIESVHKSELLEL</sequence>